<dbReference type="OrthoDB" id="9813682at2"/>
<sequence length="157" mass="17610">MALTDRKWKFLVIADDTPEFKKVLRLAALRASKVGGSVVMLHIIPPADFQHWVSVRELMEEEARQEAEGMMNGFARDVEVLSGMTPELVIRSGDPKDVIVDYIREDMDVHLLVLGADVGGDPGPLIRIFREELLDVCHMPVLVVPGNMTDEEIDKFV</sequence>
<comment type="caution">
    <text evidence="2">The sequence shown here is derived from an EMBL/GenBank/DDBJ whole genome shotgun (WGS) entry which is preliminary data.</text>
</comment>
<dbReference type="RefSeq" id="WP_139940744.1">
    <property type="nucleotide sequence ID" value="NZ_JBHSYP010000006.1"/>
</dbReference>
<dbReference type="Proteomes" id="UP000319148">
    <property type="component" value="Unassembled WGS sequence"/>
</dbReference>
<dbReference type="SUPFAM" id="SSF52402">
    <property type="entry name" value="Adenine nucleotide alpha hydrolases-like"/>
    <property type="match status" value="1"/>
</dbReference>
<dbReference type="InterPro" id="IPR006016">
    <property type="entry name" value="UspA"/>
</dbReference>
<proteinExistence type="predicted"/>
<dbReference type="InterPro" id="IPR014729">
    <property type="entry name" value="Rossmann-like_a/b/a_fold"/>
</dbReference>
<protein>
    <submittedName>
        <fullName evidence="2">Universal stress protein</fullName>
    </submittedName>
</protein>
<reference evidence="3" key="1">
    <citation type="submission" date="2019-06" db="EMBL/GenBank/DDBJ databases">
        <title>The complete genome of Emcibacter congregatus ZYLT.</title>
        <authorList>
            <person name="Zhao Z."/>
        </authorList>
    </citation>
    <scope>NUCLEOTIDE SEQUENCE [LARGE SCALE GENOMIC DNA]</scope>
    <source>
        <strain evidence="3">MCCC 1A06723</strain>
    </source>
</reference>
<dbReference type="AlphaFoldDB" id="A0A501PID0"/>
<dbReference type="Gene3D" id="3.40.50.620">
    <property type="entry name" value="HUPs"/>
    <property type="match status" value="1"/>
</dbReference>
<dbReference type="CDD" id="cd00293">
    <property type="entry name" value="USP-like"/>
    <property type="match status" value="1"/>
</dbReference>
<name>A0A501PID0_9PROT</name>
<dbReference type="EMBL" id="VFIY01000010">
    <property type="protein sequence ID" value="TPD59772.1"/>
    <property type="molecule type" value="Genomic_DNA"/>
</dbReference>
<keyword evidence="3" id="KW-1185">Reference proteome</keyword>
<feature type="domain" description="UspA" evidence="1">
    <location>
        <begin position="9"/>
        <end position="145"/>
    </location>
</feature>
<evidence type="ECO:0000313" key="3">
    <source>
        <dbReference type="Proteomes" id="UP000319148"/>
    </source>
</evidence>
<gene>
    <name evidence="2" type="ORF">FIV46_09780</name>
</gene>
<accession>A0A501PID0</accession>
<dbReference type="Pfam" id="PF00582">
    <property type="entry name" value="Usp"/>
    <property type="match status" value="1"/>
</dbReference>
<evidence type="ECO:0000313" key="2">
    <source>
        <dbReference type="EMBL" id="TPD59772.1"/>
    </source>
</evidence>
<organism evidence="2 3">
    <name type="scientific">Emcibacter nanhaiensis</name>
    <dbReference type="NCBI Taxonomy" id="1505037"/>
    <lineage>
        <taxon>Bacteria</taxon>
        <taxon>Pseudomonadati</taxon>
        <taxon>Pseudomonadota</taxon>
        <taxon>Alphaproteobacteria</taxon>
        <taxon>Emcibacterales</taxon>
        <taxon>Emcibacteraceae</taxon>
        <taxon>Emcibacter</taxon>
    </lineage>
</organism>
<evidence type="ECO:0000259" key="1">
    <source>
        <dbReference type="Pfam" id="PF00582"/>
    </source>
</evidence>